<dbReference type="InterPro" id="IPR036864">
    <property type="entry name" value="Zn2-C6_fun-type_DNA-bd_sf"/>
</dbReference>
<name>A0ABR4IBX6_9EURO</name>
<evidence type="ECO:0000256" key="1">
    <source>
        <dbReference type="ARBA" id="ARBA00023015"/>
    </source>
</evidence>
<organism evidence="7 8">
    <name type="scientific">Aspergillus pseudoustus</name>
    <dbReference type="NCBI Taxonomy" id="1810923"/>
    <lineage>
        <taxon>Eukaryota</taxon>
        <taxon>Fungi</taxon>
        <taxon>Dikarya</taxon>
        <taxon>Ascomycota</taxon>
        <taxon>Pezizomycotina</taxon>
        <taxon>Eurotiomycetes</taxon>
        <taxon>Eurotiomycetidae</taxon>
        <taxon>Eurotiales</taxon>
        <taxon>Aspergillaceae</taxon>
        <taxon>Aspergillus</taxon>
        <taxon>Aspergillus subgen. Nidulantes</taxon>
    </lineage>
</organism>
<evidence type="ECO:0000256" key="4">
    <source>
        <dbReference type="ARBA" id="ARBA00023242"/>
    </source>
</evidence>
<dbReference type="EMBL" id="JBFXLU010000512">
    <property type="protein sequence ID" value="KAL2825122.1"/>
    <property type="molecule type" value="Genomic_DNA"/>
</dbReference>
<dbReference type="PROSITE" id="PS00463">
    <property type="entry name" value="ZN2_CY6_FUNGAL_1"/>
    <property type="match status" value="1"/>
</dbReference>
<keyword evidence="2" id="KW-0238">DNA-binding</keyword>
<dbReference type="PROSITE" id="PS50048">
    <property type="entry name" value="ZN2_CY6_FUNGAL_2"/>
    <property type="match status" value="2"/>
</dbReference>
<gene>
    <name evidence="7" type="ORF">BJY01DRAFT_230280</name>
</gene>
<comment type="caution">
    <text evidence="7">The sequence shown here is derived from an EMBL/GenBank/DDBJ whole genome shotgun (WGS) entry which is preliminary data.</text>
</comment>
<evidence type="ECO:0000313" key="8">
    <source>
        <dbReference type="Proteomes" id="UP001610446"/>
    </source>
</evidence>
<reference evidence="7 8" key="1">
    <citation type="submission" date="2024-07" db="EMBL/GenBank/DDBJ databases">
        <title>Section-level genome sequencing and comparative genomics of Aspergillus sections Usti and Cavernicolus.</title>
        <authorList>
            <consortium name="Lawrence Berkeley National Laboratory"/>
            <person name="Nybo J.L."/>
            <person name="Vesth T.C."/>
            <person name="Theobald S."/>
            <person name="Frisvad J.C."/>
            <person name="Larsen T.O."/>
            <person name="Kjaerboelling I."/>
            <person name="Rothschild-Mancinelli K."/>
            <person name="Lyhne E.K."/>
            <person name="Kogle M.E."/>
            <person name="Barry K."/>
            <person name="Clum A."/>
            <person name="Na H."/>
            <person name="Ledsgaard L."/>
            <person name="Lin J."/>
            <person name="Lipzen A."/>
            <person name="Kuo A."/>
            <person name="Riley R."/>
            <person name="Mondo S."/>
            <person name="Labutti K."/>
            <person name="Haridas S."/>
            <person name="Pangalinan J."/>
            <person name="Salamov A.A."/>
            <person name="Simmons B.A."/>
            <person name="Magnuson J.K."/>
            <person name="Chen J."/>
            <person name="Drula E."/>
            <person name="Henrissat B."/>
            <person name="Wiebenga A."/>
            <person name="Lubbers R.J."/>
            <person name="Gomes A.C."/>
            <person name="Makela M.R."/>
            <person name="Stajich J."/>
            <person name="Grigoriev I.V."/>
            <person name="Mortensen U.H."/>
            <person name="De Vries R.P."/>
            <person name="Baker S.E."/>
            <person name="Andersen M.R."/>
        </authorList>
    </citation>
    <scope>NUCLEOTIDE SEQUENCE [LARGE SCALE GENOMIC DNA]</scope>
    <source>
        <strain evidence="7 8">CBS 123904</strain>
    </source>
</reference>
<evidence type="ECO:0000313" key="7">
    <source>
        <dbReference type="EMBL" id="KAL2825122.1"/>
    </source>
</evidence>
<keyword evidence="4" id="KW-0539">Nucleus</keyword>
<feature type="domain" description="Zn(2)-C6 fungal-type" evidence="6">
    <location>
        <begin position="8"/>
        <end position="40"/>
    </location>
</feature>
<evidence type="ECO:0000259" key="6">
    <source>
        <dbReference type="PROSITE" id="PS50048"/>
    </source>
</evidence>
<keyword evidence="1" id="KW-0805">Transcription regulation</keyword>
<dbReference type="CDD" id="cd00067">
    <property type="entry name" value="GAL4"/>
    <property type="match status" value="2"/>
</dbReference>
<keyword evidence="8" id="KW-1185">Reference proteome</keyword>
<dbReference type="Pfam" id="PF00172">
    <property type="entry name" value="Zn_clus"/>
    <property type="match status" value="2"/>
</dbReference>
<protein>
    <recommendedName>
        <fullName evidence="6">Zn(2)-C6 fungal-type domain-containing protein</fullName>
    </recommendedName>
</protein>
<dbReference type="Gene3D" id="4.10.240.10">
    <property type="entry name" value="Zn(2)-C6 fungal-type DNA-binding domain"/>
    <property type="match status" value="2"/>
</dbReference>
<dbReference type="SMART" id="SM00066">
    <property type="entry name" value="GAL4"/>
    <property type="match status" value="2"/>
</dbReference>
<sequence>MAPQMPHACLSCATKKRSCDKAFPRCSRCAGSKSNQHCVYRGPFNDRPLSFDNGYIVWSSFSAAEYILSPPNRPTGPSALPGKSSVNCQRCREAKRACSKDLPICSRCKRRNTSCHYEVHRDYALDQRRQSMPAHAWPFRDSPASISENDNSFSEDPELWNTRQSLMLQVRTSPLALAMLQFKPRYPVPERDNFAKLIYYYIEACCFPPQYVLQNSLMAHVHTVLVSRALADPCLFLTVLFAASAHRDWIQGTRHTVQTLYHQSQVLNILRERLKQTDQISYEMVASAIVLTFYSMSGHNTASARIHKSGVLQMLAKNQHRGSEFEALTALANLVLLGLSVAVNEEPPFVLPNTSKQIGTFTFFESGCMPSSLLRRAVARVSEDQKSLLTSDTVASLQRVIYFIVNSNHVSVTKLCTLHGETLWTKSQESSPKSESEEESPSITTKKAGKIINRCCRLAIGIFWSIFRSLPPSQEKRGPSATPSNPILGGSRRPLEELGSILHDLDLLTWNKHDPEAYLWICFTAAAACEDAASRVPFVAIAPPLLTATDTKELPLARECWRYYKWLTGFAALRAEGRASDMA</sequence>
<evidence type="ECO:0000256" key="2">
    <source>
        <dbReference type="ARBA" id="ARBA00023125"/>
    </source>
</evidence>
<dbReference type="SUPFAM" id="SSF57701">
    <property type="entry name" value="Zn2/Cys6 DNA-binding domain"/>
    <property type="match status" value="2"/>
</dbReference>
<dbReference type="PANTHER" id="PTHR37540:SF5">
    <property type="entry name" value="TRANSCRIPTION FACTOR DOMAIN-CONTAINING PROTEIN"/>
    <property type="match status" value="1"/>
</dbReference>
<keyword evidence="3" id="KW-0804">Transcription</keyword>
<evidence type="ECO:0000256" key="3">
    <source>
        <dbReference type="ARBA" id="ARBA00023163"/>
    </source>
</evidence>
<feature type="domain" description="Zn(2)-C6 fungal-type" evidence="6">
    <location>
        <begin position="87"/>
        <end position="117"/>
    </location>
</feature>
<feature type="region of interest" description="Disordered" evidence="5">
    <location>
        <begin position="426"/>
        <end position="445"/>
    </location>
</feature>
<dbReference type="Proteomes" id="UP001610446">
    <property type="component" value="Unassembled WGS sequence"/>
</dbReference>
<dbReference type="InterPro" id="IPR001138">
    <property type="entry name" value="Zn2Cys6_DnaBD"/>
</dbReference>
<proteinExistence type="predicted"/>
<accession>A0ABR4IBX6</accession>
<evidence type="ECO:0000256" key="5">
    <source>
        <dbReference type="SAM" id="MobiDB-lite"/>
    </source>
</evidence>
<dbReference type="PANTHER" id="PTHR37540">
    <property type="entry name" value="TRANSCRIPTION FACTOR (ACR-2), PUTATIVE-RELATED-RELATED"/>
    <property type="match status" value="1"/>
</dbReference>